<dbReference type="GO" id="GO:0003677">
    <property type="term" value="F:DNA binding"/>
    <property type="evidence" value="ECO:0007669"/>
    <property type="project" value="UniProtKB-KW"/>
</dbReference>
<evidence type="ECO:0000256" key="1">
    <source>
        <dbReference type="ARBA" id="ARBA00004123"/>
    </source>
</evidence>
<keyword evidence="3" id="KW-0805">Transcription regulation</keyword>
<dbReference type="PROSITE" id="PS51032">
    <property type="entry name" value="AP2_ERF"/>
    <property type="match status" value="1"/>
</dbReference>
<dbReference type="PANTHER" id="PTHR31194:SF82">
    <property type="entry name" value="AP2_ERF DOMAIN-CONTAINING PROTEIN"/>
    <property type="match status" value="1"/>
</dbReference>
<dbReference type="GO" id="GO:0005634">
    <property type="term" value="C:nucleus"/>
    <property type="evidence" value="ECO:0007669"/>
    <property type="project" value="UniProtKB-SubCell"/>
</dbReference>
<dbReference type="OrthoDB" id="773121at2759"/>
<dbReference type="InterPro" id="IPR036955">
    <property type="entry name" value="AP2/ERF_dom_sf"/>
</dbReference>
<evidence type="ECO:0000256" key="3">
    <source>
        <dbReference type="ARBA" id="ARBA00023015"/>
    </source>
</evidence>
<comment type="similarity">
    <text evidence="7">Belongs to the AP2/ERF transcription factor family. ERF subfamily.</text>
</comment>
<evidence type="ECO:0000256" key="4">
    <source>
        <dbReference type="ARBA" id="ARBA00023125"/>
    </source>
</evidence>
<accession>A0A445AZ00</accession>
<dbReference type="InterPro" id="IPR001471">
    <property type="entry name" value="AP2/ERF_dom"/>
</dbReference>
<evidence type="ECO:0000256" key="2">
    <source>
        <dbReference type="ARBA" id="ARBA00022458"/>
    </source>
</evidence>
<dbReference type="PANTHER" id="PTHR31194">
    <property type="entry name" value="SHN SHINE , DNA BINDING / TRANSCRIPTION FACTOR"/>
    <property type="match status" value="1"/>
</dbReference>
<dbReference type="EMBL" id="SDMP01000011">
    <property type="protein sequence ID" value="RYR31649.1"/>
    <property type="molecule type" value="Genomic_DNA"/>
</dbReference>
<feature type="region of interest" description="Disordered" evidence="8">
    <location>
        <begin position="1"/>
        <end position="33"/>
    </location>
</feature>
<comment type="subcellular location">
    <subcellularLocation>
        <location evidence="1">Nucleus</location>
    </subcellularLocation>
</comment>
<evidence type="ECO:0000256" key="6">
    <source>
        <dbReference type="ARBA" id="ARBA00023242"/>
    </source>
</evidence>
<name>A0A445AZ00_ARAHY</name>
<dbReference type="Gene3D" id="3.30.730.10">
    <property type="entry name" value="AP2/ERF domain"/>
    <property type="match status" value="1"/>
</dbReference>
<keyword evidence="11" id="KW-1185">Reference proteome</keyword>
<dbReference type="Gramene" id="arahy.Tifrunner.gnm2.ann2.Ah11g355500.1">
    <property type="protein sequence ID" value="arahy.Tifrunner.gnm2.ann2.Ah11g355500.1-CDS-1"/>
    <property type="gene ID" value="arahy.Tifrunner.gnm2.ann2.Ah11g355500"/>
</dbReference>
<dbReference type="FunFam" id="3.30.730.10:FF:000005">
    <property type="entry name" value="ethylene-responsive transcription factor RAP2-11"/>
    <property type="match status" value="1"/>
</dbReference>
<dbReference type="SMART" id="SM00380">
    <property type="entry name" value="AP2"/>
    <property type="match status" value="1"/>
</dbReference>
<keyword evidence="6" id="KW-0539">Nucleus</keyword>
<keyword evidence="4" id="KW-0238">DNA-binding</keyword>
<dbReference type="GO" id="GO:0003700">
    <property type="term" value="F:DNA-binding transcription factor activity"/>
    <property type="evidence" value="ECO:0007669"/>
    <property type="project" value="InterPro"/>
</dbReference>
<keyword evidence="5" id="KW-0804">Transcription</keyword>
<evidence type="ECO:0000259" key="9">
    <source>
        <dbReference type="PROSITE" id="PS51032"/>
    </source>
</evidence>
<evidence type="ECO:0000256" key="7">
    <source>
        <dbReference type="ARBA" id="ARBA00024343"/>
    </source>
</evidence>
<feature type="compositionally biased region" description="Polar residues" evidence="8">
    <location>
        <begin position="1"/>
        <end position="10"/>
    </location>
</feature>
<comment type="caution">
    <text evidence="10">The sequence shown here is derived from an EMBL/GenBank/DDBJ whole genome shotgun (WGS) entry which is preliminary data.</text>
</comment>
<reference evidence="10 11" key="1">
    <citation type="submission" date="2019-01" db="EMBL/GenBank/DDBJ databases">
        <title>Sequencing of cultivated peanut Arachis hypogaea provides insights into genome evolution and oil improvement.</title>
        <authorList>
            <person name="Chen X."/>
        </authorList>
    </citation>
    <scope>NUCLEOTIDE SEQUENCE [LARGE SCALE GENOMIC DNA]</scope>
    <source>
        <strain evidence="11">cv. Fuhuasheng</strain>
        <tissue evidence="10">Leaves</tissue>
    </source>
</reference>
<sequence length="186" mass="20630">MENLGTSSHQPHQKKNKKMKNNNNRVCNSKKSEKKFLGVRQRPSGRWIAEIKDSSQKLRLWLGTYDRAEDAALAYDHAARLLRGRNAKTNFPITHGACSTIILGKNPRAYQLLKQHAVMKSHMALSSHMVRDPFVSSSQSSILEDHNNTLVFPIPEEQGSADGSGGFSFGCCKVYSSVIVAPSFSA</sequence>
<dbReference type="GO" id="GO:0009877">
    <property type="term" value="P:nodulation"/>
    <property type="evidence" value="ECO:0007669"/>
    <property type="project" value="UniProtKB-KW"/>
</dbReference>
<dbReference type="InterPro" id="IPR016177">
    <property type="entry name" value="DNA-bd_dom_sf"/>
</dbReference>
<gene>
    <name evidence="10" type="ORF">Ahy_B01g056501</name>
</gene>
<dbReference type="CDD" id="cd00018">
    <property type="entry name" value="AP2"/>
    <property type="match status" value="1"/>
</dbReference>
<evidence type="ECO:0000256" key="8">
    <source>
        <dbReference type="SAM" id="MobiDB-lite"/>
    </source>
</evidence>
<protein>
    <recommendedName>
        <fullName evidence="9">AP2/ERF domain-containing protein</fullName>
    </recommendedName>
</protein>
<dbReference type="SMR" id="A0A445AZ00"/>
<feature type="compositionally biased region" description="Basic residues" evidence="8">
    <location>
        <begin position="11"/>
        <end position="20"/>
    </location>
</feature>
<feature type="domain" description="AP2/ERF" evidence="9">
    <location>
        <begin position="35"/>
        <end position="92"/>
    </location>
</feature>
<dbReference type="InterPro" id="IPR050913">
    <property type="entry name" value="AP2/ERF_ERF"/>
</dbReference>
<evidence type="ECO:0000313" key="10">
    <source>
        <dbReference type="EMBL" id="RYR31649.1"/>
    </source>
</evidence>
<dbReference type="Proteomes" id="UP000289738">
    <property type="component" value="Chromosome B01"/>
</dbReference>
<dbReference type="AlphaFoldDB" id="A0A445AZ00"/>
<organism evidence="10 11">
    <name type="scientific">Arachis hypogaea</name>
    <name type="common">Peanut</name>
    <dbReference type="NCBI Taxonomy" id="3818"/>
    <lineage>
        <taxon>Eukaryota</taxon>
        <taxon>Viridiplantae</taxon>
        <taxon>Streptophyta</taxon>
        <taxon>Embryophyta</taxon>
        <taxon>Tracheophyta</taxon>
        <taxon>Spermatophyta</taxon>
        <taxon>Magnoliopsida</taxon>
        <taxon>eudicotyledons</taxon>
        <taxon>Gunneridae</taxon>
        <taxon>Pentapetalae</taxon>
        <taxon>rosids</taxon>
        <taxon>fabids</taxon>
        <taxon>Fabales</taxon>
        <taxon>Fabaceae</taxon>
        <taxon>Papilionoideae</taxon>
        <taxon>50 kb inversion clade</taxon>
        <taxon>dalbergioids sensu lato</taxon>
        <taxon>Dalbergieae</taxon>
        <taxon>Pterocarpus clade</taxon>
        <taxon>Arachis</taxon>
    </lineage>
</organism>
<dbReference type="STRING" id="3818.A0A445AZ00"/>
<keyword evidence="2" id="KW-0536">Nodulation</keyword>
<dbReference type="PRINTS" id="PR00367">
    <property type="entry name" value="ETHRSPELEMNT"/>
</dbReference>
<proteinExistence type="inferred from homology"/>
<evidence type="ECO:0000313" key="11">
    <source>
        <dbReference type="Proteomes" id="UP000289738"/>
    </source>
</evidence>
<evidence type="ECO:0000256" key="5">
    <source>
        <dbReference type="ARBA" id="ARBA00023163"/>
    </source>
</evidence>
<dbReference type="Pfam" id="PF00847">
    <property type="entry name" value="AP2"/>
    <property type="match status" value="1"/>
</dbReference>
<dbReference type="SUPFAM" id="SSF54171">
    <property type="entry name" value="DNA-binding domain"/>
    <property type="match status" value="1"/>
</dbReference>